<dbReference type="RefSeq" id="WP_045777688.1">
    <property type="nucleotide sequence ID" value="NZ_LAJX01000004.1"/>
</dbReference>
<gene>
    <name evidence="1" type="ORF">VZ94_00360</name>
</gene>
<dbReference type="Proteomes" id="UP000033684">
    <property type="component" value="Unassembled WGS sequence"/>
</dbReference>
<feature type="non-terminal residue" evidence="1">
    <location>
        <position position="1"/>
    </location>
</feature>
<keyword evidence="2" id="KW-1185">Reference proteome</keyword>
<comment type="caution">
    <text evidence="1">The sequence shown here is derived from an EMBL/GenBank/DDBJ whole genome shotgun (WGS) entry which is preliminary data.</text>
</comment>
<accession>A0A0F3IR39</accession>
<dbReference type="AlphaFoldDB" id="A0A0F3IR39"/>
<proteinExistence type="predicted"/>
<name>A0A0F3IR39_9GAMM</name>
<reference evidence="2" key="1">
    <citation type="submission" date="2015-03" db="EMBL/GenBank/DDBJ databases">
        <title>Draft genome sequence of a novel methanotroph (Sn10-6) isolated from flooded ricefield rhizosphere in India.</title>
        <authorList>
            <person name="Pandit P.S."/>
            <person name="Pore S.D."/>
            <person name="Arora P."/>
            <person name="Kapse N.G."/>
            <person name="Dhakephalkar P.K."/>
            <person name="Rahalkar M.C."/>
        </authorList>
    </citation>
    <scope>NUCLEOTIDE SEQUENCE [LARGE SCALE GENOMIC DNA]</scope>
    <source>
        <strain evidence="2">Sn10-6</strain>
    </source>
</reference>
<sequence length="371" mass="39911">VNSGSAYLSAVRTHKATRGIVSGSAVPYTGKITKVMTDDETCDQTAGDLKLMKGRATVLINGLLAAKETSPGVISGAITIGGLTYTSAGTINNDTGTFTVTITSSGAVLGSTNNVHVEAVMDFERDGSLISNIDTYAETYTILANPWRGFAQSSIDSQTQLSNELGIDPIAQSMIAISNQAENERHYKALWYIKQLAVQNSDTFDFDWPTRSAQLNAAQIFNDMQTVVGELSQQMAIDTLMSGIKYWYVGKKMAAIIQGLPRSIFEPSGLSNRPGVFRLGKLFGVYEVYYTPRHATESGSDSKILFVSDAYEASRSPIVFGDAVARIIKPLGLAADLKGGYACYERNFLVPNPHRPSSLGCAALDVSNLIN</sequence>
<reference evidence="1 2" key="2">
    <citation type="journal article" date="2016" name="Microb. Ecol.">
        <title>Genome Characteristics of a Novel Type I Methanotroph (Sn10-6) Isolated from a Flooded Indian Rice Field.</title>
        <authorList>
            <person name="Rahalkar M.C."/>
            <person name="Pandit P.S."/>
            <person name="Dhakephalkar P.K."/>
            <person name="Pore S."/>
            <person name="Arora P."/>
            <person name="Kapse N."/>
        </authorList>
    </citation>
    <scope>NUCLEOTIDE SEQUENCE [LARGE SCALE GENOMIC DNA]</scope>
    <source>
        <strain evidence="1 2">Sn10-6</strain>
    </source>
</reference>
<evidence type="ECO:0000313" key="2">
    <source>
        <dbReference type="Proteomes" id="UP000033684"/>
    </source>
</evidence>
<evidence type="ECO:0000313" key="1">
    <source>
        <dbReference type="EMBL" id="KJV08049.1"/>
    </source>
</evidence>
<dbReference type="EMBL" id="LAJX01000004">
    <property type="protein sequence ID" value="KJV08049.1"/>
    <property type="molecule type" value="Genomic_DNA"/>
</dbReference>
<protein>
    <submittedName>
        <fullName evidence="1">Uncharacterized protein</fullName>
    </submittedName>
</protein>
<organism evidence="1 2">
    <name type="scientific">Methylocucumis oryzae</name>
    <dbReference type="NCBI Taxonomy" id="1632867"/>
    <lineage>
        <taxon>Bacteria</taxon>
        <taxon>Pseudomonadati</taxon>
        <taxon>Pseudomonadota</taxon>
        <taxon>Gammaproteobacteria</taxon>
        <taxon>Methylococcales</taxon>
        <taxon>Methylococcaceae</taxon>
        <taxon>Methylocucumis</taxon>
    </lineage>
</organism>